<accession>A0A918XCJ3</accession>
<evidence type="ECO:0000256" key="4">
    <source>
        <dbReference type="ARBA" id="ARBA00022723"/>
    </source>
</evidence>
<dbReference type="PANTHER" id="PTHR12001">
    <property type="entry name" value="GERANYLGERANYL PYROPHOSPHATE SYNTHASE"/>
    <property type="match status" value="1"/>
</dbReference>
<evidence type="ECO:0000313" key="7">
    <source>
        <dbReference type="EMBL" id="GHD25966.1"/>
    </source>
</evidence>
<dbReference type="GO" id="GO:0046872">
    <property type="term" value="F:metal ion binding"/>
    <property type="evidence" value="ECO:0007669"/>
    <property type="project" value="UniProtKB-KW"/>
</dbReference>
<keyword evidence="4" id="KW-0479">Metal-binding</keyword>
<dbReference type="PROSITE" id="PS00444">
    <property type="entry name" value="POLYPRENYL_SYNTHASE_2"/>
    <property type="match status" value="1"/>
</dbReference>
<dbReference type="PANTHER" id="PTHR12001:SF85">
    <property type="entry name" value="SHORT CHAIN ISOPRENYL DIPHOSPHATE SYNTHASE"/>
    <property type="match status" value="1"/>
</dbReference>
<evidence type="ECO:0000256" key="6">
    <source>
        <dbReference type="RuleBase" id="RU004466"/>
    </source>
</evidence>
<dbReference type="GO" id="GO:0008299">
    <property type="term" value="P:isoprenoid biosynthetic process"/>
    <property type="evidence" value="ECO:0007669"/>
    <property type="project" value="InterPro"/>
</dbReference>
<keyword evidence="5" id="KW-0460">Magnesium</keyword>
<dbReference type="EMBL" id="BMXL01000010">
    <property type="protein sequence ID" value="GHD25966.1"/>
    <property type="molecule type" value="Genomic_DNA"/>
</dbReference>
<gene>
    <name evidence="7" type="ORF">GCM10007147_23590</name>
</gene>
<sequence>MDRLLGRTLDELVSAVRGLDADCAADLVVPLADFARGGGRRMRSVLAWWGWTVGGGAAEGHLGGAALRACAALELLHCFALIHDDIMDRAEHRRGAPSCHVAHARAHRDRGLLGDPDRHGISMAVLAGDLALVRADDLVAEALEELPGAREARGVWRQMRTEMVVGQFLDLNAQAQGSRNAEAALRIDRLKTASYTVERPLHLGAAMAGAPDGTVAALRSYGAVVGVAFQLRDDLRDVFGTTGTTGRPGGEDLREGKTTLLLAMGTELAERQGDRRAIETLRAVGHEGAPVAEAARALERVGAREHVEHRCAELAGSGIAHLDRIGLPPAVRAGLDEFARAAGTP</sequence>
<evidence type="ECO:0000256" key="1">
    <source>
        <dbReference type="ARBA" id="ARBA00001946"/>
    </source>
</evidence>
<dbReference type="Pfam" id="PF00348">
    <property type="entry name" value="polyprenyl_synt"/>
    <property type="match status" value="1"/>
</dbReference>
<dbReference type="InterPro" id="IPR033749">
    <property type="entry name" value="Polyprenyl_synt_CS"/>
</dbReference>
<keyword evidence="3 6" id="KW-0808">Transferase</keyword>
<dbReference type="PROSITE" id="PS00723">
    <property type="entry name" value="POLYPRENYL_SYNTHASE_1"/>
    <property type="match status" value="1"/>
</dbReference>
<comment type="cofactor">
    <cofactor evidence="1">
        <name>Mg(2+)</name>
        <dbReference type="ChEBI" id="CHEBI:18420"/>
    </cofactor>
</comment>
<dbReference type="GO" id="GO:0004659">
    <property type="term" value="F:prenyltransferase activity"/>
    <property type="evidence" value="ECO:0007669"/>
    <property type="project" value="InterPro"/>
</dbReference>
<dbReference type="InterPro" id="IPR008949">
    <property type="entry name" value="Isoprenoid_synthase_dom_sf"/>
</dbReference>
<dbReference type="Proteomes" id="UP000654947">
    <property type="component" value="Unassembled WGS sequence"/>
</dbReference>
<dbReference type="SFLD" id="SFLDS00005">
    <property type="entry name" value="Isoprenoid_Synthase_Type_I"/>
    <property type="match status" value="1"/>
</dbReference>
<dbReference type="Gene3D" id="1.10.600.10">
    <property type="entry name" value="Farnesyl Diphosphate Synthase"/>
    <property type="match status" value="1"/>
</dbReference>
<dbReference type="AlphaFoldDB" id="A0A918XCJ3"/>
<comment type="similarity">
    <text evidence="2 6">Belongs to the FPP/GGPP synthase family.</text>
</comment>
<evidence type="ECO:0000256" key="3">
    <source>
        <dbReference type="ARBA" id="ARBA00022679"/>
    </source>
</evidence>
<keyword evidence="8" id="KW-1185">Reference proteome</keyword>
<reference evidence="7 8" key="1">
    <citation type="journal article" date="2014" name="Int. J. Syst. Evol. Microbiol.">
        <title>Complete genome sequence of Corynebacterium casei LMG S-19264T (=DSM 44701T), isolated from a smear-ripened cheese.</title>
        <authorList>
            <consortium name="US DOE Joint Genome Institute (JGI-PGF)"/>
            <person name="Walter F."/>
            <person name="Albersmeier A."/>
            <person name="Kalinowski J."/>
            <person name="Ruckert C."/>
        </authorList>
    </citation>
    <scope>NUCLEOTIDE SEQUENCE [LARGE SCALE GENOMIC DNA]</scope>
    <source>
        <strain evidence="7 8">KCTC 19473</strain>
    </source>
</reference>
<proteinExistence type="inferred from homology"/>
<evidence type="ECO:0000256" key="2">
    <source>
        <dbReference type="ARBA" id="ARBA00006706"/>
    </source>
</evidence>
<protein>
    <submittedName>
        <fullName evidence="7">Geranylgeranyl pyrophosphate synthase</fullName>
    </submittedName>
</protein>
<dbReference type="CDD" id="cd00685">
    <property type="entry name" value="Trans_IPPS_HT"/>
    <property type="match status" value="1"/>
</dbReference>
<dbReference type="SUPFAM" id="SSF48576">
    <property type="entry name" value="Terpenoid synthases"/>
    <property type="match status" value="1"/>
</dbReference>
<evidence type="ECO:0000256" key="5">
    <source>
        <dbReference type="ARBA" id="ARBA00022842"/>
    </source>
</evidence>
<organism evidence="7 8">
    <name type="scientific">Nocardiopsis kunsanensis</name>
    <dbReference type="NCBI Taxonomy" id="141693"/>
    <lineage>
        <taxon>Bacteria</taxon>
        <taxon>Bacillati</taxon>
        <taxon>Actinomycetota</taxon>
        <taxon>Actinomycetes</taxon>
        <taxon>Streptosporangiales</taxon>
        <taxon>Nocardiopsidaceae</taxon>
        <taxon>Nocardiopsis</taxon>
    </lineage>
</organism>
<name>A0A918XCJ3_9ACTN</name>
<dbReference type="InterPro" id="IPR000092">
    <property type="entry name" value="Polyprenyl_synt"/>
</dbReference>
<evidence type="ECO:0000313" key="8">
    <source>
        <dbReference type="Proteomes" id="UP000654947"/>
    </source>
</evidence>
<comment type="caution">
    <text evidence="7">The sequence shown here is derived from an EMBL/GenBank/DDBJ whole genome shotgun (WGS) entry which is preliminary data.</text>
</comment>